<feature type="transmembrane region" description="Helical" evidence="2">
    <location>
        <begin position="436"/>
        <end position="454"/>
    </location>
</feature>
<dbReference type="AlphaFoldDB" id="A0A0B5G9B6"/>
<dbReference type="EMBL" id="KM889602">
    <property type="protein sequence ID" value="AJF19771.1"/>
    <property type="molecule type" value="Genomic_DNA"/>
</dbReference>
<feature type="transmembrane region" description="Helical" evidence="2">
    <location>
        <begin position="192"/>
        <end position="213"/>
    </location>
</feature>
<feature type="region of interest" description="Disordered" evidence="1">
    <location>
        <begin position="359"/>
        <end position="407"/>
    </location>
</feature>
<evidence type="ECO:0000256" key="1">
    <source>
        <dbReference type="SAM" id="MobiDB-lite"/>
    </source>
</evidence>
<proteinExistence type="predicted"/>
<name>A0A0B5G9B6_ANAMA</name>
<feature type="compositionally biased region" description="Basic and acidic residues" evidence="1">
    <location>
        <begin position="375"/>
        <end position="391"/>
    </location>
</feature>
<feature type="transmembrane region" description="Helical" evidence="2">
    <location>
        <begin position="21"/>
        <end position="48"/>
    </location>
</feature>
<feature type="transmembrane region" description="Helical" evidence="2">
    <location>
        <begin position="312"/>
        <end position="335"/>
    </location>
</feature>
<gene>
    <name evidence="3" type="ORF">AM1041</name>
</gene>
<feature type="compositionally biased region" description="Polar residues" evidence="1">
    <location>
        <begin position="359"/>
        <end position="368"/>
    </location>
</feature>
<feature type="transmembrane region" description="Helical" evidence="2">
    <location>
        <begin position="147"/>
        <end position="180"/>
    </location>
</feature>
<evidence type="ECO:0000313" key="3">
    <source>
        <dbReference type="EMBL" id="AJF19771.1"/>
    </source>
</evidence>
<sequence length="492" mass="50918">MTSLSTKHAHHIAVANTAHAVSGVLISMGILLASLSILAVFLAVLMYFSAAARIFSLSATNAATVCAAVALLSACIVFCSVRDLVKSCKQVKQAGKEESPAVQPLQPILTSVTPHSEAAANTRRQQRIRGSKHGDVIAEIANSVASLAMIATFTALATVVVVAIASIFNSSVAFIGAYVYSTDAFGTAKVAIVAAAAAVISAVVTALFAAIAARAANRSTMPAIPPEDKTATNKAVTQVKHANLAIKISGITAIAATSTAAVAALIVPFAAKASEAFAISWGMTTAARTAAATTHTTGIIGTVSTAAYLPHALIALSVACSLCLLIHIAVDIYLARIPSSQPRGKQRISHQVADRARSTFSKGNSLQPKSAPASPHDDPTRGHSDFKHNNPADRNMTSRPCTPPTAADPKHTTLVAAISAVMICSAAFLMRNYAMLGAVAPPAALLLYGVIAWVRKMSCNEVQEEVLSSKIDGPTAAMLPHMYDVALQTGKR</sequence>
<feature type="transmembrane region" description="Helical" evidence="2">
    <location>
        <begin position="412"/>
        <end position="430"/>
    </location>
</feature>
<reference evidence="3" key="1">
    <citation type="journal article" date="2015" name="PLoS ONE">
        <title>Subdominant Outer Membrane Antigens in Anaplasma marginale: Conservation, Antigenicity, and Protective Capacity Using Recombinant Protein.</title>
        <authorList>
            <person name="Ducken D.R."/>
            <person name="Brown W.C."/>
            <person name="Alperin D.C."/>
            <person name="Brayton K.A."/>
            <person name="Reif K.E."/>
            <person name="Turse J.E."/>
            <person name="Palmer G.H."/>
            <person name="Noh S.M."/>
        </authorList>
    </citation>
    <scope>NUCLEOTIDE SEQUENCE</scope>
    <source>
        <strain evidence="3">EMPhi</strain>
    </source>
</reference>
<keyword evidence="2" id="KW-0812">Transmembrane</keyword>
<keyword evidence="2" id="KW-1133">Transmembrane helix</keyword>
<keyword evidence="2" id="KW-0472">Membrane</keyword>
<feature type="transmembrane region" description="Helical" evidence="2">
    <location>
        <begin position="248"/>
        <end position="271"/>
    </location>
</feature>
<organism evidence="3">
    <name type="scientific">Anaplasma marginale</name>
    <dbReference type="NCBI Taxonomy" id="770"/>
    <lineage>
        <taxon>Bacteria</taxon>
        <taxon>Pseudomonadati</taxon>
        <taxon>Pseudomonadota</taxon>
        <taxon>Alphaproteobacteria</taxon>
        <taxon>Rickettsiales</taxon>
        <taxon>Anaplasmataceae</taxon>
        <taxon>Anaplasma</taxon>
    </lineage>
</organism>
<accession>A0A0B5G9B6</accession>
<protein>
    <submittedName>
        <fullName evidence="3">Uncharacterized protein</fullName>
    </submittedName>
</protein>
<evidence type="ECO:0000256" key="2">
    <source>
        <dbReference type="SAM" id="Phobius"/>
    </source>
</evidence>
<feature type="transmembrane region" description="Helical" evidence="2">
    <location>
        <begin position="54"/>
        <end position="79"/>
    </location>
</feature>